<keyword evidence="2" id="KW-1185">Reference proteome</keyword>
<evidence type="ECO:0008006" key="3">
    <source>
        <dbReference type="Google" id="ProtNLM"/>
    </source>
</evidence>
<evidence type="ECO:0000313" key="1">
    <source>
        <dbReference type="EMBL" id="KKI50351.1"/>
    </source>
</evidence>
<dbReference type="Proteomes" id="UP000034076">
    <property type="component" value="Unassembled WGS sequence"/>
</dbReference>
<name>A0A0M2NHB5_9FIRM</name>
<organism evidence="1 2">
    <name type="scientific">Christensenella hongkongensis</name>
    <dbReference type="NCBI Taxonomy" id="270498"/>
    <lineage>
        <taxon>Bacteria</taxon>
        <taxon>Bacillati</taxon>
        <taxon>Bacillota</taxon>
        <taxon>Clostridia</taxon>
        <taxon>Christensenellales</taxon>
        <taxon>Christensenellaceae</taxon>
        <taxon>Christensenella</taxon>
    </lineage>
</organism>
<comment type="caution">
    <text evidence="1">The sequence shown here is derived from an EMBL/GenBank/DDBJ whole genome shotgun (WGS) entry which is preliminary data.</text>
</comment>
<evidence type="ECO:0000313" key="2">
    <source>
        <dbReference type="Proteomes" id="UP000034076"/>
    </source>
</evidence>
<dbReference type="RefSeq" id="WP_046444202.1">
    <property type="nucleotide sequence ID" value="NZ_SMCZ01000001.1"/>
</dbReference>
<sequence>MDREMIAPCGMNCTLCMARQRNKKKCGGCNGDDGTKPQHCRKCSIKNCGTLRLSASGLCDECGKKCRRLRDLDKRYRANYGMSMLENLDNIKKNGMKSFLESEEKKWNCKSCGALLCVHNPVCTRCGTEWR</sequence>
<reference evidence="1 2" key="1">
    <citation type="submission" date="2015-04" db="EMBL/GenBank/DDBJ databases">
        <title>Draft genome sequence of bacteremic isolate Catabacter hongkongensis type strain HKU16T.</title>
        <authorList>
            <person name="Lau S.K."/>
            <person name="Teng J.L."/>
            <person name="Huang Y."/>
            <person name="Curreem S.O."/>
            <person name="Tsui S.K."/>
            <person name="Woo P.C."/>
        </authorList>
    </citation>
    <scope>NUCLEOTIDE SEQUENCE [LARGE SCALE GENOMIC DNA]</scope>
    <source>
        <strain evidence="1 2">HKU16</strain>
    </source>
</reference>
<dbReference type="AlphaFoldDB" id="A0A0M2NHB5"/>
<dbReference type="STRING" id="270498.CHK_2414"/>
<accession>A0A0M2NHB5</accession>
<dbReference type="EMBL" id="LAYJ01000112">
    <property type="protein sequence ID" value="KKI50351.1"/>
    <property type="molecule type" value="Genomic_DNA"/>
</dbReference>
<gene>
    <name evidence="1" type="ORF">CHK_2414</name>
</gene>
<protein>
    <recommendedName>
        <fullName evidence="3">DUF3795 domain-containing protein</fullName>
    </recommendedName>
</protein>
<proteinExistence type="predicted"/>